<proteinExistence type="predicted"/>
<organism evidence="2 3">
    <name type="scientific">Tilletia walkeri</name>
    <dbReference type="NCBI Taxonomy" id="117179"/>
    <lineage>
        <taxon>Eukaryota</taxon>
        <taxon>Fungi</taxon>
        <taxon>Dikarya</taxon>
        <taxon>Basidiomycota</taxon>
        <taxon>Ustilaginomycotina</taxon>
        <taxon>Exobasidiomycetes</taxon>
        <taxon>Tilletiales</taxon>
        <taxon>Tilletiaceae</taxon>
        <taxon>Tilletia</taxon>
    </lineage>
</organism>
<evidence type="ECO:0000313" key="3">
    <source>
        <dbReference type="Proteomes" id="UP000078113"/>
    </source>
</evidence>
<dbReference type="EMBL" id="LWDG02000225">
    <property type="protein sequence ID" value="KAE8267478.1"/>
    <property type="molecule type" value="Genomic_DNA"/>
</dbReference>
<sequence length="75" mass="7772">WGAYVAPQAPKPQSGPSNFVHHCVDTVGRGEGGVTGVVAPTNLPTAPTLRTKYDKYTPTKGTTTIDTSTPTSKTG</sequence>
<comment type="caution">
    <text evidence="2">The sequence shown here is derived from an EMBL/GenBank/DDBJ whole genome shotgun (WGS) entry which is preliminary data.</text>
</comment>
<dbReference type="Proteomes" id="UP000078113">
    <property type="component" value="Unassembled WGS sequence"/>
</dbReference>
<keyword evidence="3" id="KW-1185">Reference proteome</keyword>
<accession>A0A8X7T458</accession>
<feature type="region of interest" description="Disordered" evidence="1">
    <location>
        <begin position="30"/>
        <end position="75"/>
    </location>
</feature>
<gene>
    <name evidence="2" type="ORF">A4X09_0g4864</name>
</gene>
<evidence type="ECO:0000256" key="1">
    <source>
        <dbReference type="SAM" id="MobiDB-lite"/>
    </source>
</evidence>
<feature type="compositionally biased region" description="Low complexity" evidence="1">
    <location>
        <begin position="58"/>
        <end position="75"/>
    </location>
</feature>
<reference evidence="2" key="2">
    <citation type="journal article" date="2019" name="IMA Fungus">
        <title>Genome sequencing and comparison of five Tilletia species to identify candidate genes for the detection of regulated species infecting wheat.</title>
        <authorList>
            <person name="Nguyen H.D.T."/>
            <person name="Sultana T."/>
            <person name="Kesanakurti P."/>
            <person name="Hambleton S."/>
        </authorList>
    </citation>
    <scope>NUCLEOTIDE SEQUENCE</scope>
    <source>
        <strain evidence="2">DAOMC 236422</strain>
    </source>
</reference>
<name>A0A8X7T458_9BASI</name>
<feature type="non-terminal residue" evidence="2">
    <location>
        <position position="1"/>
    </location>
</feature>
<evidence type="ECO:0000313" key="2">
    <source>
        <dbReference type="EMBL" id="KAE8267478.1"/>
    </source>
</evidence>
<reference evidence="2" key="1">
    <citation type="submission" date="2016-04" db="EMBL/GenBank/DDBJ databases">
        <authorList>
            <person name="Nguyen H.D."/>
            <person name="Samba Siva P."/>
            <person name="Cullis J."/>
            <person name="Levesque C.A."/>
            <person name="Hambleton S."/>
        </authorList>
    </citation>
    <scope>NUCLEOTIDE SEQUENCE</scope>
    <source>
        <strain evidence="2">DAOMC 236422</strain>
    </source>
</reference>
<dbReference type="AlphaFoldDB" id="A0A8X7T458"/>
<protein>
    <submittedName>
        <fullName evidence="2">Uncharacterized protein</fullName>
    </submittedName>
</protein>